<keyword evidence="3" id="KW-1185">Reference proteome</keyword>
<organism evidence="2 3">
    <name type="scientific">Exocentrus adspersus</name>
    <dbReference type="NCBI Taxonomy" id="1586481"/>
    <lineage>
        <taxon>Eukaryota</taxon>
        <taxon>Metazoa</taxon>
        <taxon>Ecdysozoa</taxon>
        <taxon>Arthropoda</taxon>
        <taxon>Hexapoda</taxon>
        <taxon>Insecta</taxon>
        <taxon>Pterygota</taxon>
        <taxon>Neoptera</taxon>
        <taxon>Endopterygota</taxon>
        <taxon>Coleoptera</taxon>
        <taxon>Polyphaga</taxon>
        <taxon>Cucujiformia</taxon>
        <taxon>Chrysomeloidea</taxon>
        <taxon>Cerambycidae</taxon>
        <taxon>Lamiinae</taxon>
        <taxon>Acanthocinini</taxon>
        <taxon>Exocentrus</taxon>
    </lineage>
</organism>
<gene>
    <name evidence="2" type="ORF">NQ315_014775</name>
</gene>
<dbReference type="EMBL" id="JANEYG010000055">
    <property type="protein sequence ID" value="KAJ8915267.1"/>
    <property type="molecule type" value="Genomic_DNA"/>
</dbReference>
<evidence type="ECO:0000256" key="1">
    <source>
        <dbReference type="SAM" id="MobiDB-lite"/>
    </source>
</evidence>
<sequence>MANVTVINTGNLASLRTYNIGDDWEIFAERLEQYLKANKVEEERKVSVLITSISEEAYKTLKNLCDPVKPYEKSYADIVKLLDNQFKTKISIFRRRVTFDLLRQGAESINEWFVKVKKVAADCEFGTSLTERVKDKFVVGLKPGRVLDRLCEEKPSRELQELLDIAVAKEAAIKESREVEVNKLNSFRGVKKTNPGTSSSKKDVKVREDGQNKTHQEKQVRCYHCSKVHMATGVTPSSLIFKHKIRTRLDLLTEPKNLSSENNVKNYKGKRDEVFKEGDKVLCRDYRNSNKKKWVEATIDEVLGDRVYLCKTVNDSLIWKRHLNQIVKDRGDLDINEDYACGTQYQNQIPSTLLGNSRANDFNTISSNHSSAGSSGSGLVDNTNRVSSTSASVNSNIPVTSLNVNERPRRVIKPPDRLNL</sequence>
<dbReference type="AlphaFoldDB" id="A0AAV8VLZ6"/>
<dbReference type="InterPro" id="IPR050951">
    <property type="entry name" value="Retrovirus_Pol_polyprotein"/>
</dbReference>
<feature type="compositionally biased region" description="Low complexity" evidence="1">
    <location>
        <begin position="366"/>
        <end position="378"/>
    </location>
</feature>
<evidence type="ECO:0000313" key="3">
    <source>
        <dbReference type="Proteomes" id="UP001159042"/>
    </source>
</evidence>
<dbReference type="PANTHER" id="PTHR37984:SF5">
    <property type="entry name" value="PROTEIN NYNRIN-LIKE"/>
    <property type="match status" value="1"/>
</dbReference>
<comment type="caution">
    <text evidence="2">The sequence shown here is derived from an EMBL/GenBank/DDBJ whole genome shotgun (WGS) entry which is preliminary data.</text>
</comment>
<dbReference type="Proteomes" id="UP001159042">
    <property type="component" value="Unassembled WGS sequence"/>
</dbReference>
<name>A0AAV8VLZ6_9CUCU</name>
<dbReference type="PANTHER" id="PTHR37984">
    <property type="entry name" value="PROTEIN CBG26694"/>
    <property type="match status" value="1"/>
</dbReference>
<proteinExistence type="predicted"/>
<feature type="region of interest" description="Disordered" evidence="1">
    <location>
        <begin position="188"/>
        <end position="214"/>
    </location>
</feature>
<reference evidence="2 3" key="1">
    <citation type="journal article" date="2023" name="Insect Mol. Biol.">
        <title>Genome sequencing provides insights into the evolution of gene families encoding plant cell wall-degrading enzymes in longhorned beetles.</title>
        <authorList>
            <person name="Shin N.R."/>
            <person name="Okamura Y."/>
            <person name="Kirsch R."/>
            <person name="Pauchet Y."/>
        </authorList>
    </citation>
    <scope>NUCLEOTIDE SEQUENCE [LARGE SCALE GENOMIC DNA]</scope>
    <source>
        <strain evidence="2">EAD_L_NR</strain>
    </source>
</reference>
<feature type="compositionally biased region" description="Polar residues" evidence="1">
    <location>
        <begin position="380"/>
        <end position="393"/>
    </location>
</feature>
<accession>A0AAV8VLZ6</accession>
<feature type="region of interest" description="Disordered" evidence="1">
    <location>
        <begin position="365"/>
        <end position="393"/>
    </location>
</feature>
<protein>
    <submittedName>
        <fullName evidence="2">Uncharacterized protein</fullName>
    </submittedName>
</protein>
<evidence type="ECO:0000313" key="2">
    <source>
        <dbReference type="EMBL" id="KAJ8915267.1"/>
    </source>
</evidence>
<feature type="compositionally biased region" description="Basic and acidic residues" evidence="1">
    <location>
        <begin position="200"/>
        <end position="214"/>
    </location>
</feature>